<feature type="domain" description="NAA35-like N-terminal" evidence="4">
    <location>
        <begin position="26"/>
        <end position="183"/>
    </location>
</feature>
<dbReference type="GO" id="GO:0016740">
    <property type="term" value="F:transferase activity"/>
    <property type="evidence" value="ECO:0007669"/>
    <property type="project" value="UniProtKB-KW"/>
</dbReference>
<dbReference type="PANTHER" id="PTHR21373:SF0">
    <property type="entry name" value="N-ALPHA-ACETYLTRANSFERASE 35, NATC AUXILIARY SUBUNIT"/>
    <property type="match status" value="1"/>
</dbReference>
<reference evidence="6 7" key="1">
    <citation type="journal article" date="2016" name="Mol. Biol. Evol.">
        <title>Genome-Wide Survey of Gut Fungi (Harpellales) Reveals the First Horizontally Transferred Ubiquitin Gene from a Mosquito Host.</title>
        <authorList>
            <person name="Wang Y."/>
            <person name="White M.M."/>
            <person name="Kvist S."/>
            <person name="Moncalvo J.M."/>
        </authorList>
    </citation>
    <scope>NUCLEOTIDE SEQUENCE [LARGE SCALE GENOMIC DNA]</scope>
    <source>
        <strain evidence="6 7">ALG-7-W6</strain>
    </source>
</reference>
<feature type="domain" description="NAA35-like TPR repeats" evidence="5">
    <location>
        <begin position="349"/>
        <end position="659"/>
    </location>
</feature>
<comment type="similarity">
    <text evidence="2">Belongs to the MAK10 family.</text>
</comment>
<evidence type="ECO:0000313" key="6">
    <source>
        <dbReference type="EMBL" id="OLY82890.1"/>
    </source>
</evidence>
<dbReference type="STRING" id="133383.A0A1R0H185"/>
<comment type="subcellular location">
    <subcellularLocation>
        <location evidence="1">Cytoplasm</location>
    </subcellularLocation>
</comment>
<dbReference type="OrthoDB" id="5599719at2759"/>
<proteinExistence type="inferred from homology"/>
<dbReference type="AlphaFoldDB" id="A0A1R0H185"/>
<organism evidence="6 7">
    <name type="scientific">Smittium mucronatum</name>
    <dbReference type="NCBI Taxonomy" id="133383"/>
    <lineage>
        <taxon>Eukaryota</taxon>
        <taxon>Fungi</taxon>
        <taxon>Fungi incertae sedis</taxon>
        <taxon>Zoopagomycota</taxon>
        <taxon>Kickxellomycotina</taxon>
        <taxon>Harpellomycetes</taxon>
        <taxon>Harpellales</taxon>
        <taxon>Legeriomycetaceae</taxon>
        <taxon>Smittium</taxon>
    </lineage>
</organism>
<dbReference type="InterPro" id="IPR057983">
    <property type="entry name" value="NAA35-like_N"/>
</dbReference>
<keyword evidence="7" id="KW-1185">Reference proteome</keyword>
<evidence type="ECO:0000256" key="1">
    <source>
        <dbReference type="ARBA" id="ARBA00004496"/>
    </source>
</evidence>
<dbReference type="InterPro" id="IPR057982">
    <property type="entry name" value="TPR_NAA35"/>
</dbReference>
<dbReference type="InterPro" id="IPR007244">
    <property type="entry name" value="Naa35_N"/>
</dbReference>
<name>A0A1R0H185_9FUNG</name>
<keyword evidence="3" id="KW-0963">Cytoplasm</keyword>
<dbReference type="Pfam" id="PF25789">
    <property type="entry name" value="TPR_NAA35"/>
    <property type="match status" value="2"/>
</dbReference>
<evidence type="ECO:0000259" key="4">
    <source>
        <dbReference type="Pfam" id="PF04112"/>
    </source>
</evidence>
<accession>A0A1R0H185</accession>
<evidence type="ECO:0000259" key="5">
    <source>
        <dbReference type="Pfam" id="PF25789"/>
    </source>
</evidence>
<gene>
    <name evidence="6" type="ORF">AYI68_g2982</name>
</gene>
<protein>
    <submittedName>
        <fullName evidence="6">N-alpha-acetyltransferase 35, NatC auxiliary subunit</fullName>
    </submittedName>
</protein>
<evidence type="ECO:0000256" key="3">
    <source>
        <dbReference type="ARBA" id="ARBA00022490"/>
    </source>
</evidence>
<dbReference type="PANTHER" id="PTHR21373">
    <property type="entry name" value="GLUCOSE REPRESSIBLE PROTEIN MAK10"/>
    <property type="match status" value="1"/>
</dbReference>
<dbReference type="EMBL" id="LSSL01001191">
    <property type="protein sequence ID" value="OLY82890.1"/>
    <property type="molecule type" value="Genomic_DNA"/>
</dbReference>
<dbReference type="GO" id="GO:0031417">
    <property type="term" value="C:NatC complex"/>
    <property type="evidence" value="ECO:0007669"/>
    <property type="project" value="InterPro"/>
</dbReference>
<dbReference type="Proteomes" id="UP000187455">
    <property type="component" value="Unassembled WGS sequence"/>
</dbReference>
<evidence type="ECO:0000256" key="2">
    <source>
        <dbReference type="ARBA" id="ARBA00006289"/>
    </source>
</evidence>
<keyword evidence="6" id="KW-0808">Transferase</keyword>
<evidence type="ECO:0000313" key="7">
    <source>
        <dbReference type="Proteomes" id="UP000187455"/>
    </source>
</evidence>
<comment type="caution">
    <text evidence="6">The sequence shown here is derived from an EMBL/GenBank/DDBJ whole genome shotgun (WGS) entry which is preliminary data.</text>
</comment>
<dbReference type="Pfam" id="PF04112">
    <property type="entry name" value="Mak10"/>
    <property type="match status" value="1"/>
</dbReference>
<feature type="domain" description="NAA35-like TPR repeats" evidence="5">
    <location>
        <begin position="707"/>
        <end position="858"/>
    </location>
</feature>
<sequence>MDSCKDNHWIDITSLVKNATNSLPSGQMIRNQNFTLFDSMAALEIMSPKMDTGYVEPGSKNQIIPIETQISIDQAIFILDEILIIEAMFYNGVSLPQTLYSCLYYSYESSAEKDIINRILNVFTSKSGCSNLFRDLVIYPIIIGTAKCVKFFYEELHNQNIFSEEDFSLNYYHKNYWNEINIGQALNILNLSIDYFLSNRESILLHIFSQDSKNLLNSYDSSKPHLSEDSYQIEKNMKMMDHLLVHLKLKRDWLSSLNDLQYKKLSPTVFFLSDAVSLLNSVSEKLNSLIDYSSKRIFPNNFPRDFVFDVNFIRKLSVDSPSKKTEYLQLDEALHLFKDLVSELLLVPEVLSFSSYKQLDCFSHCFSVRTPAPFAFSRSLIQSILFHDSKFLTMYPLSRFVKSQISTVVGSLPFSVIDIYHHNSKNMNSKFLKNSTQLSLIKDSIENFVSQAYVPLSNVIKSYYQNGPRQRRVQSQLIYDLDYLQYTAESLDAHIHEFIGNDGCFYDSLVDPTTKIPNIYIFSNFVFFTKVSLIKYILILGFPLNIYQYYEFSSIYWYLNKTLQIHSSIANRISDISKTLDPITSSIEPSHENPSIFSKLNNKSFNTQMNENFPQIFNPILQIDLQVAFIEAYRLMSSGQYFLFQSLAILGLVANPWDSFIYRNSDSLISLLSKCKNENVSQSKDSVKNYPLDPLLVNAAENCINISKQNSFQNQKARYNIRFRNFGQLKSPEFPTFEEFSEANEGELASCKVKDLLLLSQNNFNNSIKIMDSLKLRLTNISNDSELSMIFDPSTFHNFAKNMSQKNGSPNGLNSTPVFKSADQYYLEDMGSLKRVCLTNSLLCLKILNNKGLKSSKSKFLEIKCSAFKRNFENLTSLITKVYQFKLNQSPKIKKFKEPSNYSKELNNVLSNKLESKLMDYYDHYQFNHLFLFWSDFKKTITDQISIDIEYKYCQLWPNVVFKPN</sequence>